<sequence>MFQHDLKNRPVKPSGPLCPPLSVTTASLICPRRRRPPHPPPASSVPGRSCTSSPRALWFLRLVEGSRILRFMQSAGPWSQRRQGARTVVLQVMLQKVMAQVALKHQLMNLIHHAEVEVAIDVKNKGCVRDAA</sequence>
<keyword evidence="3" id="KW-1185">Reference proteome</keyword>
<reference evidence="2" key="1">
    <citation type="submission" date="2019-03" db="EMBL/GenBank/DDBJ databases">
        <title>WGS assembly of Setaria viridis.</title>
        <authorList>
            <person name="Huang P."/>
            <person name="Jenkins J."/>
            <person name="Grimwood J."/>
            <person name="Barry K."/>
            <person name="Healey A."/>
            <person name="Mamidi S."/>
            <person name="Sreedasyam A."/>
            <person name="Shu S."/>
            <person name="Feldman M."/>
            <person name="Wu J."/>
            <person name="Yu Y."/>
            <person name="Chen C."/>
            <person name="Johnson J."/>
            <person name="Rokhsar D."/>
            <person name="Baxter I."/>
            <person name="Schmutz J."/>
            <person name="Brutnell T."/>
            <person name="Kellogg E."/>
        </authorList>
    </citation>
    <scope>NUCLEOTIDE SEQUENCE [LARGE SCALE GENOMIC DNA]</scope>
</reference>
<evidence type="ECO:0000256" key="1">
    <source>
        <dbReference type="SAM" id="MobiDB-lite"/>
    </source>
</evidence>
<accession>A0A4U6T3Q8</accession>
<protein>
    <submittedName>
        <fullName evidence="2">Uncharacterized protein</fullName>
    </submittedName>
</protein>
<dbReference type="AlphaFoldDB" id="A0A4U6T3Q8"/>
<dbReference type="EMBL" id="CM016560">
    <property type="protein sequence ID" value="TKV96287.1"/>
    <property type="molecule type" value="Genomic_DNA"/>
</dbReference>
<organism evidence="2 3">
    <name type="scientific">Setaria viridis</name>
    <name type="common">Green bristlegrass</name>
    <name type="synonym">Setaria italica subsp. viridis</name>
    <dbReference type="NCBI Taxonomy" id="4556"/>
    <lineage>
        <taxon>Eukaryota</taxon>
        <taxon>Viridiplantae</taxon>
        <taxon>Streptophyta</taxon>
        <taxon>Embryophyta</taxon>
        <taxon>Tracheophyta</taxon>
        <taxon>Spermatophyta</taxon>
        <taxon>Magnoliopsida</taxon>
        <taxon>Liliopsida</taxon>
        <taxon>Poales</taxon>
        <taxon>Poaceae</taxon>
        <taxon>PACMAD clade</taxon>
        <taxon>Panicoideae</taxon>
        <taxon>Panicodae</taxon>
        <taxon>Paniceae</taxon>
        <taxon>Cenchrinae</taxon>
        <taxon>Setaria</taxon>
    </lineage>
</organism>
<dbReference type="Proteomes" id="UP000298652">
    <property type="component" value="Chromosome 9"/>
</dbReference>
<evidence type="ECO:0000313" key="2">
    <source>
        <dbReference type="EMBL" id="TKV96287.1"/>
    </source>
</evidence>
<dbReference type="Gramene" id="TKV96287">
    <property type="protein sequence ID" value="TKV96287"/>
    <property type="gene ID" value="SEVIR_9G419601v2"/>
</dbReference>
<proteinExistence type="predicted"/>
<feature type="region of interest" description="Disordered" evidence="1">
    <location>
        <begin position="31"/>
        <end position="51"/>
    </location>
</feature>
<gene>
    <name evidence="2" type="ORF">SEVIR_9G419601v2</name>
</gene>
<name>A0A4U6T3Q8_SETVI</name>
<evidence type="ECO:0000313" key="3">
    <source>
        <dbReference type="Proteomes" id="UP000298652"/>
    </source>
</evidence>